<protein>
    <recommendedName>
        <fullName evidence="3">Glycosyltransferase family 2 protein</fullName>
    </recommendedName>
</protein>
<comment type="caution">
    <text evidence="1">The sequence shown here is derived from an EMBL/GenBank/DDBJ whole genome shotgun (WGS) entry which is preliminary data.</text>
</comment>
<name>A0A2S6AQP6_9NOCA</name>
<proteinExistence type="predicted"/>
<dbReference type="AlphaFoldDB" id="A0A2S6AQP6"/>
<organism evidence="1 2">
    <name type="scientific">Nocardia nova</name>
    <dbReference type="NCBI Taxonomy" id="37330"/>
    <lineage>
        <taxon>Bacteria</taxon>
        <taxon>Bacillati</taxon>
        <taxon>Actinomycetota</taxon>
        <taxon>Actinomycetes</taxon>
        <taxon>Mycobacteriales</taxon>
        <taxon>Nocardiaceae</taxon>
        <taxon>Nocardia</taxon>
    </lineage>
</organism>
<sequence>MTPPVIAVIGPVEPALLTAWTSHYRGIGVERFLIAFHFPEQVHPRHRATLLGTAADLGIGPALTSTGPWHEHTNTELRERLRTLAGPGWHLLADADEFHQFPVGVDDAIAAADTCGRPVVGGLLFDRITCDGALPPITVGIDLDQVFPLGGHLTHRLLGGDPRKIVAVRSDVVVASGNHRAPGYRPDPDRLVCVHHFKWRRGVLADLRQRVTRFGSGEWIEHTPAVRSEAARLLDHVGRHHGRLDPTDPRPAYQPATLAQLPENWVAEARNILVEWRPSTPTSKE</sequence>
<accession>A0A2S6AQP6</accession>
<dbReference type="Proteomes" id="UP000239874">
    <property type="component" value="Unassembled WGS sequence"/>
</dbReference>
<evidence type="ECO:0008006" key="3">
    <source>
        <dbReference type="Google" id="ProtNLM"/>
    </source>
</evidence>
<evidence type="ECO:0000313" key="2">
    <source>
        <dbReference type="Proteomes" id="UP000239874"/>
    </source>
</evidence>
<evidence type="ECO:0000313" key="1">
    <source>
        <dbReference type="EMBL" id="PPJ37530.1"/>
    </source>
</evidence>
<dbReference type="RefSeq" id="WP_104378317.1">
    <property type="nucleotide sequence ID" value="NZ_PSZC01000009.1"/>
</dbReference>
<reference evidence="1 2" key="1">
    <citation type="submission" date="2018-02" db="EMBL/GenBank/DDBJ databases">
        <title>8 Nocardia nova and 1 Nocardia cyriacigeorgica strain used for evolution to TMP-SMX.</title>
        <authorList>
            <person name="Mehta H."/>
            <person name="Weng J."/>
            <person name="Shamoo Y."/>
        </authorList>
    </citation>
    <scope>NUCLEOTIDE SEQUENCE [LARGE SCALE GENOMIC DNA]</scope>
    <source>
        <strain evidence="1 2">MDA3139</strain>
    </source>
</reference>
<dbReference type="EMBL" id="PSZC01000009">
    <property type="protein sequence ID" value="PPJ37530.1"/>
    <property type="molecule type" value="Genomic_DNA"/>
</dbReference>
<gene>
    <name evidence="1" type="ORF">C5E45_15575</name>
</gene>
<dbReference type="OrthoDB" id="4266556at2"/>